<feature type="compositionally biased region" description="Basic and acidic residues" evidence="1">
    <location>
        <begin position="49"/>
        <end position="62"/>
    </location>
</feature>
<gene>
    <name evidence="2" type="ORF">K0M31_019200</name>
</gene>
<reference evidence="2" key="1">
    <citation type="submission" date="2021-10" db="EMBL/GenBank/DDBJ databases">
        <title>Melipona bicolor Genome sequencing and assembly.</title>
        <authorList>
            <person name="Araujo N.S."/>
            <person name="Arias M.C."/>
        </authorList>
    </citation>
    <scope>NUCLEOTIDE SEQUENCE</scope>
    <source>
        <strain evidence="2">USP_2M_L1-L4_2017</strain>
        <tissue evidence="2">Whole body</tissue>
    </source>
</reference>
<evidence type="ECO:0000313" key="3">
    <source>
        <dbReference type="Proteomes" id="UP001177670"/>
    </source>
</evidence>
<dbReference type="EMBL" id="JAHYIQ010000008">
    <property type="protein sequence ID" value="KAK1129474.1"/>
    <property type="molecule type" value="Genomic_DNA"/>
</dbReference>
<protein>
    <submittedName>
        <fullName evidence="2">Uncharacterized protein</fullName>
    </submittedName>
</protein>
<name>A0AA40G2B0_9HYME</name>
<keyword evidence="3" id="KW-1185">Reference proteome</keyword>
<evidence type="ECO:0000256" key="1">
    <source>
        <dbReference type="SAM" id="MobiDB-lite"/>
    </source>
</evidence>
<proteinExistence type="predicted"/>
<dbReference type="AlphaFoldDB" id="A0AA40G2B0"/>
<evidence type="ECO:0000313" key="2">
    <source>
        <dbReference type="EMBL" id="KAK1129474.1"/>
    </source>
</evidence>
<feature type="region of interest" description="Disordered" evidence="1">
    <location>
        <begin position="49"/>
        <end position="72"/>
    </location>
</feature>
<sequence length="104" mass="11750">MVYVQHVPFGVGVLYGGWTPARVKCTLYKETAAYTAGTQIWRTSLGGHCDKKVERNGPDRKPPRQPFAVHHRSQRVPTSFDNLTFGQKSCEFDNKYLTHLIANA</sequence>
<dbReference type="Proteomes" id="UP001177670">
    <property type="component" value="Unassembled WGS sequence"/>
</dbReference>
<accession>A0AA40G2B0</accession>
<organism evidence="2 3">
    <name type="scientific">Melipona bicolor</name>
    <dbReference type="NCBI Taxonomy" id="60889"/>
    <lineage>
        <taxon>Eukaryota</taxon>
        <taxon>Metazoa</taxon>
        <taxon>Ecdysozoa</taxon>
        <taxon>Arthropoda</taxon>
        <taxon>Hexapoda</taxon>
        <taxon>Insecta</taxon>
        <taxon>Pterygota</taxon>
        <taxon>Neoptera</taxon>
        <taxon>Endopterygota</taxon>
        <taxon>Hymenoptera</taxon>
        <taxon>Apocrita</taxon>
        <taxon>Aculeata</taxon>
        <taxon>Apoidea</taxon>
        <taxon>Anthophila</taxon>
        <taxon>Apidae</taxon>
        <taxon>Melipona</taxon>
    </lineage>
</organism>
<comment type="caution">
    <text evidence="2">The sequence shown here is derived from an EMBL/GenBank/DDBJ whole genome shotgun (WGS) entry which is preliminary data.</text>
</comment>